<keyword evidence="17" id="KW-1185">Reference proteome</keyword>
<keyword evidence="10 15" id="KW-1133">Transmembrane helix</keyword>
<dbReference type="GO" id="GO:0036433">
    <property type="term" value="F:di-trans, poly-cis-undecaprenol kinase activity"/>
    <property type="evidence" value="ECO:0007669"/>
    <property type="project" value="UniProtKB-EC"/>
</dbReference>
<evidence type="ECO:0000256" key="1">
    <source>
        <dbReference type="ARBA" id="ARBA00004651"/>
    </source>
</evidence>
<keyword evidence="3" id="KW-1003">Cell membrane</keyword>
<dbReference type="InterPro" id="IPR000829">
    <property type="entry name" value="DAGK"/>
</dbReference>
<dbReference type="Gene3D" id="1.10.287.3610">
    <property type="match status" value="1"/>
</dbReference>
<evidence type="ECO:0000256" key="9">
    <source>
        <dbReference type="ARBA" id="ARBA00022840"/>
    </source>
</evidence>
<dbReference type="PANTHER" id="PTHR34299:SF1">
    <property type="entry name" value="DIACYLGLYCEROL KINASE"/>
    <property type="match status" value="1"/>
</dbReference>
<evidence type="ECO:0000256" key="6">
    <source>
        <dbReference type="ARBA" id="ARBA00022692"/>
    </source>
</evidence>
<evidence type="ECO:0000256" key="3">
    <source>
        <dbReference type="ARBA" id="ARBA00022475"/>
    </source>
</evidence>
<evidence type="ECO:0000256" key="12">
    <source>
        <dbReference type="ARBA" id="ARBA00023136"/>
    </source>
</evidence>
<proteinExistence type="inferred from homology"/>
<feature type="transmembrane region" description="Helical" evidence="15">
    <location>
        <begin position="63"/>
        <end position="81"/>
    </location>
</feature>
<organism evidence="16 17">
    <name type="scientific">Streptococcus rupicaprae</name>
    <dbReference type="NCBI Taxonomy" id="759619"/>
    <lineage>
        <taxon>Bacteria</taxon>
        <taxon>Bacillati</taxon>
        <taxon>Bacillota</taxon>
        <taxon>Bacilli</taxon>
        <taxon>Lactobacillales</taxon>
        <taxon>Streptococcaceae</taxon>
        <taxon>Streptococcus</taxon>
    </lineage>
</organism>
<dbReference type="Pfam" id="PF01219">
    <property type="entry name" value="DAGK_prokar"/>
    <property type="match status" value="1"/>
</dbReference>
<keyword evidence="8 16" id="KW-0418">Kinase</keyword>
<evidence type="ECO:0000256" key="8">
    <source>
        <dbReference type="ARBA" id="ARBA00022777"/>
    </source>
</evidence>
<keyword evidence="5 16" id="KW-0808">Transferase</keyword>
<keyword evidence="9" id="KW-0067">ATP-binding</keyword>
<keyword evidence="14" id="KW-1208">Phospholipid metabolism</keyword>
<evidence type="ECO:0000256" key="2">
    <source>
        <dbReference type="ARBA" id="ARBA00005967"/>
    </source>
</evidence>
<protein>
    <submittedName>
        <fullName evidence="16">Undecaprenol kinase</fullName>
        <ecNumber evidence="16">2.7.1.66</ecNumber>
    </submittedName>
</protein>
<dbReference type="PANTHER" id="PTHR34299">
    <property type="entry name" value="DIACYLGLYCEROL KINASE"/>
    <property type="match status" value="1"/>
</dbReference>
<comment type="caution">
    <text evidence="16">The sequence shown here is derived from an EMBL/GenBank/DDBJ whole genome shotgun (WGS) entry which is preliminary data.</text>
</comment>
<keyword evidence="7" id="KW-0547">Nucleotide-binding</keyword>
<comment type="similarity">
    <text evidence="2">Belongs to the bacterial diacylglycerol kinase family.</text>
</comment>
<gene>
    <name evidence="16" type="ORF">ABID29_002333</name>
</gene>
<dbReference type="EMBL" id="JBEPLO010000038">
    <property type="protein sequence ID" value="MET3559183.1"/>
    <property type="molecule type" value="Genomic_DNA"/>
</dbReference>
<evidence type="ECO:0000256" key="5">
    <source>
        <dbReference type="ARBA" id="ARBA00022679"/>
    </source>
</evidence>
<evidence type="ECO:0000256" key="10">
    <source>
        <dbReference type="ARBA" id="ARBA00022989"/>
    </source>
</evidence>
<evidence type="ECO:0000256" key="7">
    <source>
        <dbReference type="ARBA" id="ARBA00022741"/>
    </source>
</evidence>
<evidence type="ECO:0000313" key="16">
    <source>
        <dbReference type="EMBL" id="MET3559183.1"/>
    </source>
</evidence>
<dbReference type="InterPro" id="IPR033717">
    <property type="entry name" value="UDPK"/>
</dbReference>
<dbReference type="Proteomes" id="UP001549122">
    <property type="component" value="Unassembled WGS sequence"/>
</dbReference>
<keyword evidence="6 15" id="KW-0812">Transmembrane</keyword>
<sequence length="158" mass="17830">MDSHDDKKEALRIFNPEQFRQDPPHYSYEEEGIDQHWKNRHFLSSLDFALTGIRTAIRDERNMKSHLVGAVLVFGFGVLFSLELVEWLFICSAIFGVIVLELLNSAIENLVDLVCGKNFSTFAKNAKDMAAGAVLLTSIYALIVGIIIFLPKLWALLS</sequence>
<comment type="subcellular location">
    <subcellularLocation>
        <location evidence="1">Cell membrane</location>
        <topology evidence="1">Multi-pass membrane protein</topology>
    </subcellularLocation>
</comment>
<feature type="transmembrane region" description="Helical" evidence="15">
    <location>
        <begin position="87"/>
        <end position="107"/>
    </location>
</feature>
<feature type="transmembrane region" description="Helical" evidence="15">
    <location>
        <begin position="128"/>
        <end position="150"/>
    </location>
</feature>
<evidence type="ECO:0000256" key="13">
    <source>
        <dbReference type="ARBA" id="ARBA00023209"/>
    </source>
</evidence>
<dbReference type="InterPro" id="IPR036945">
    <property type="entry name" value="DAGK_sf"/>
</dbReference>
<evidence type="ECO:0000256" key="11">
    <source>
        <dbReference type="ARBA" id="ARBA00023098"/>
    </source>
</evidence>
<keyword evidence="11" id="KW-0443">Lipid metabolism</keyword>
<dbReference type="EC" id="2.7.1.66" evidence="16"/>
<evidence type="ECO:0000313" key="17">
    <source>
        <dbReference type="Proteomes" id="UP001549122"/>
    </source>
</evidence>
<keyword evidence="13" id="KW-0594">Phospholipid biosynthesis</keyword>
<accession>A0ABV2FL06</accession>
<evidence type="ECO:0000256" key="14">
    <source>
        <dbReference type="ARBA" id="ARBA00023264"/>
    </source>
</evidence>
<dbReference type="RefSeq" id="WP_354366267.1">
    <property type="nucleotide sequence ID" value="NZ_JBEPLO010000038.1"/>
</dbReference>
<dbReference type="CDD" id="cd14265">
    <property type="entry name" value="UDPK_IM_like"/>
    <property type="match status" value="1"/>
</dbReference>
<evidence type="ECO:0000256" key="4">
    <source>
        <dbReference type="ARBA" id="ARBA00022516"/>
    </source>
</evidence>
<evidence type="ECO:0000256" key="15">
    <source>
        <dbReference type="SAM" id="Phobius"/>
    </source>
</evidence>
<keyword evidence="4" id="KW-0444">Lipid biosynthesis</keyword>
<dbReference type="PROSITE" id="PS01069">
    <property type="entry name" value="DAGK_PROKAR"/>
    <property type="match status" value="1"/>
</dbReference>
<keyword evidence="12 15" id="KW-0472">Membrane</keyword>
<name>A0ABV2FL06_9STRE</name>
<reference evidence="16 17" key="1">
    <citation type="submission" date="2024-06" db="EMBL/GenBank/DDBJ databases">
        <title>Genomic Encyclopedia of Type Strains, Phase IV (KMG-IV): sequencing the most valuable type-strain genomes for metagenomic binning, comparative biology and taxonomic classification.</title>
        <authorList>
            <person name="Goeker M."/>
        </authorList>
    </citation>
    <scope>NUCLEOTIDE SEQUENCE [LARGE SCALE GENOMIC DNA]</scope>
    <source>
        <strain evidence="16 17">DSM 28303</strain>
    </source>
</reference>